<protein>
    <recommendedName>
        <fullName evidence="4">Protein kinase domain-containing protein</fullName>
    </recommendedName>
</protein>
<reference evidence="5" key="1">
    <citation type="submission" date="2023-07" db="EMBL/GenBank/DDBJ databases">
        <authorList>
            <person name="Stuckert A."/>
        </authorList>
    </citation>
    <scope>NUCLEOTIDE SEQUENCE</scope>
</reference>
<evidence type="ECO:0000256" key="2">
    <source>
        <dbReference type="ARBA" id="ARBA00022840"/>
    </source>
</evidence>
<accession>A0ABN9MDA0</accession>
<dbReference type="InterPro" id="IPR011009">
    <property type="entry name" value="Kinase-like_dom_sf"/>
</dbReference>
<evidence type="ECO:0000313" key="5">
    <source>
        <dbReference type="EMBL" id="CAJ0964747.1"/>
    </source>
</evidence>
<dbReference type="PRINTS" id="PR00109">
    <property type="entry name" value="TYRKINASE"/>
</dbReference>
<dbReference type="PANTHER" id="PTHR24416">
    <property type="entry name" value="TYROSINE-PROTEIN KINASE RECEPTOR"/>
    <property type="match status" value="1"/>
</dbReference>
<name>A0ABN9MDA0_9NEOB</name>
<keyword evidence="1" id="KW-0547">Nucleotide-binding</keyword>
<dbReference type="InterPro" id="IPR001245">
    <property type="entry name" value="Ser-Thr/Tyr_kinase_cat_dom"/>
</dbReference>
<dbReference type="InterPro" id="IPR000719">
    <property type="entry name" value="Prot_kinase_dom"/>
</dbReference>
<evidence type="ECO:0000313" key="6">
    <source>
        <dbReference type="Proteomes" id="UP001176940"/>
    </source>
</evidence>
<dbReference type="Proteomes" id="UP001176940">
    <property type="component" value="Unassembled WGS sequence"/>
</dbReference>
<organism evidence="5 6">
    <name type="scientific">Ranitomeya imitator</name>
    <name type="common">mimic poison frog</name>
    <dbReference type="NCBI Taxonomy" id="111125"/>
    <lineage>
        <taxon>Eukaryota</taxon>
        <taxon>Metazoa</taxon>
        <taxon>Chordata</taxon>
        <taxon>Craniata</taxon>
        <taxon>Vertebrata</taxon>
        <taxon>Euteleostomi</taxon>
        <taxon>Amphibia</taxon>
        <taxon>Batrachia</taxon>
        <taxon>Anura</taxon>
        <taxon>Neobatrachia</taxon>
        <taxon>Hyloidea</taxon>
        <taxon>Dendrobatidae</taxon>
        <taxon>Dendrobatinae</taxon>
        <taxon>Ranitomeya</taxon>
    </lineage>
</organism>
<keyword evidence="6" id="KW-1185">Reference proteome</keyword>
<keyword evidence="3" id="KW-0675">Receptor</keyword>
<dbReference type="InterPro" id="IPR050122">
    <property type="entry name" value="RTK"/>
</dbReference>
<comment type="caution">
    <text evidence="5">The sequence shown here is derived from an EMBL/GenBank/DDBJ whole genome shotgun (WGS) entry which is preliminary data.</text>
</comment>
<sequence length="109" mass="12795">MSPESLKDGIFTPYSDVWSFGVVLWEIATLAEQPYQGMANEQVLHYVMDNGILEKPENCPDRLHDLMRWCWQKNPKNRPSFIQILESIKDELQPSFQQLSFFLQHPPQT</sequence>
<dbReference type="PANTHER" id="PTHR24416:SF338">
    <property type="entry name" value="INSULIN RECEPTOR-RELATED PROTEIN"/>
    <property type="match status" value="1"/>
</dbReference>
<dbReference type="Gene3D" id="1.10.510.10">
    <property type="entry name" value="Transferase(Phosphotransferase) domain 1"/>
    <property type="match status" value="1"/>
</dbReference>
<feature type="domain" description="Protein kinase" evidence="4">
    <location>
        <begin position="1"/>
        <end position="96"/>
    </location>
</feature>
<evidence type="ECO:0000256" key="1">
    <source>
        <dbReference type="ARBA" id="ARBA00022741"/>
    </source>
</evidence>
<evidence type="ECO:0000256" key="3">
    <source>
        <dbReference type="ARBA" id="ARBA00023170"/>
    </source>
</evidence>
<dbReference type="InterPro" id="IPR020635">
    <property type="entry name" value="Tyr_kinase_cat_dom"/>
</dbReference>
<dbReference type="PROSITE" id="PS50011">
    <property type="entry name" value="PROTEIN_KINASE_DOM"/>
    <property type="match status" value="1"/>
</dbReference>
<dbReference type="SMART" id="SM00219">
    <property type="entry name" value="TyrKc"/>
    <property type="match status" value="1"/>
</dbReference>
<dbReference type="SUPFAM" id="SSF56112">
    <property type="entry name" value="Protein kinase-like (PK-like)"/>
    <property type="match status" value="1"/>
</dbReference>
<gene>
    <name evidence="5" type="ORF">RIMI_LOCUS19561489</name>
</gene>
<evidence type="ECO:0000259" key="4">
    <source>
        <dbReference type="PROSITE" id="PS50011"/>
    </source>
</evidence>
<dbReference type="Pfam" id="PF07714">
    <property type="entry name" value="PK_Tyr_Ser-Thr"/>
    <property type="match status" value="1"/>
</dbReference>
<keyword evidence="2" id="KW-0067">ATP-binding</keyword>
<dbReference type="EMBL" id="CAUEEQ010062849">
    <property type="protein sequence ID" value="CAJ0964747.1"/>
    <property type="molecule type" value="Genomic_DNA"/>
</dbReference>
<proteinExistence type="predicted"/>